<evidence type="ECO:0000313" key="8">
    <source>
        <dbReference type="Proteomes" id="UP000789739"/>
    </source>
</evidence>
<reference evidence="7" key="1">
    <citation type="submission" date="2021-06" db="EMBL/GenBank/DDBJ databases">
        <authorList>
            <person name="Kallberg Y."/>
            <person name="Tangrot J."/>
            <person name="Rosling A."/>
        </authorList>
    </citation>
    <scope>NUCLEOTIDE SEQUENCE</scope>
    <source>
        <strain evidence="7">BR232B</strain>
    </source>
</reference>
<organism evidence="7 8">
    <name type="scientific">Paraglomus brasilianum</name>
    <dbReference type="NCBI Taxonomy" id="144538"/>
    <lineage>
        <taxon>Eukaryota</taxon>
        <taxon>Fungi</taxon>
        <taxon>Fungi incertae sedis</taxon>
        <taxon>Mucoromycota</taxon>
        <taxon>Glomeromycotina</taxon>
        <taxon>Glomeromycetes</taxon>
        <taxon>Paraglomerales</taxon>
        <taxon>Paraglomeraceae</taxon>
        <taxon>Paraglomus</taxon>
    </lineage>
</organism>
<dbReference type="Proteomes" id="UP000789739">
    <property type="component" value="Unassembled WGS sequence"/>
</dbReference>
<dbReference type="Pfam" id="PF05182">
    <property type="entry name" value="Fip1"/>
    <property type="match status" value="1"/>
</dbReference>
<keyword evidence="4" id="KW-0539">Nucleus</keyword>
<keyword evidence="8" id="KW-1185">Reference proteome</keyword>
<evidence type="ECO:0000256" key="2">
    <source>
        <dbReference type="ARBA" id="ARBA00007459"/>
    </source>
</evidence>
<evidence type="ECO:0000256" key="3">
    <source>
        <dbReference type="ARBA" id="ARBA00022664"/>
    </source>
</evidence>
<dbReference type="PANTHER" id="PTHR13484:SF0">
    <property type="entry name" value="PRE-MRNA 3'-END-PROCESSING FACTOR FIP1"/>
    <property type="match status" value="1"/>
</dbReference>
<feature type="region of interest" description="Disordered" evidence="5">
    <location>
        <begin position="428"/>
        <end position="575"/>
    </location>
</feature>
<evidence type="ECO:0000313" key="7">
    <source>
        <dbReference type="EMBL" id="CAG8513128.1"/>
    </source>
</evidence>
<evidence type="ECO:0000256" key="1">
    <source>
        <dbReference type="ARBA" id="ARBA00004123"/>
    </source>
</evidence>
<comment type="similarity">
    <text evidence="2">Belongs to the FIP1 family.</text>
</comment>
<name>A0A9N8ZYM8_9GLOM</name>
<feature type="domain" description="Pre-mRNA polyadenylation factor Fip1" evidence="6">
    <location>
        <begin position="163"/>
        <end position="205"/>
    </location>
</feature>
<dbReference type="EMBL" id="CAJVPI010000283">
    <property type="protein sequence ID" value="CAG8513128.1"/>
    <property type="molecule type" value="Genomic_DNA"/>
</dbReference>
<accession>A0A9N8ZYM8</accession>
<dbReference type="AlphaFoldDB" id="A0A9N8ZYM8"/>
<dbReference type="InterPro" id="IPR007854">
    <property type="entry name" value="Fip1_dom"/>
</dbReference>
<comment type="subcellular location">
    <subcellularLocation>
        <location evidence="1">Nucleus</location>
    </subcellularLocation>
</comment>
<sequence length="575" mass="64333">MSEGKTTTDFDDEDEYLYGTEEPSAPPQPDTKEEIVIEKGTDDDIYGSEFKDENNLNQIDQVEDIIPLEDNLPSSAEKLPQVELTDEIEETKEALPLNAGRVGNQRHGEKNVCSNEQSVSPQSSFVDLTPYAFLDGGQQTGATRTPGIDLNAVGTIDGTSVYDVDLDSFEDKPWRKPGADITDYFNYGFNEHTWRAYCAKQKQMREEQHLRKRINVYESKPDIPDLPPELQSISQPSHGGDHSRFSSQRRGRRNRDQDDSVIQVVSSEREAALEEMEPIPPPNLEGSQTDEYTIEDSDFPQNFAGHPPMGMNMFAPEMSGPMGAPMGAPPPYFMGNPDMPPTGPMGFDPTFRGGQPLRGMMRPGMPVGMPGRMPPGMPGPMPGGMPGVPNMPRNMPPGMPGGMPGPMQGGMVGRGRGMQMEERPFFSMEDQPSWDMETRSGPQFRPGSFPNRPPTGPMHGPGGQRGEYHDWENQPPDAPFSHRMRPPFRTGGPPDGSHHLRSGRDASIDRSGSEREEERERNDRESRGSERHGYDSRESRDRESRYPSRSRDDDRSRKRSGTSRDDDDHRSKRRH</sequence>
<evidence type="ECO:0000256" key="4">
    <source>
        <dbReference type="ARBA" id="ARBA00023242"/>
    </source>
</evidence>
<feature type="compositionally biased region" description="Basic and acidic residues" evidence="5">
    <location>
        <begin position="496"/>
        <end position="575"/>
    </location>
</feature>
<dbReference type="InterPro" id="IPR051187">
    <property type="entry name" value="Pre-mRNA_3'-end_processing_reg"/>
</dbReference>
<dbReference type="PANTHER" id="PTHR13484">
    <property type="entry name" value="FIP1-LIKE 1 PROTEIN"/>
    <property type="match status" value="1"/>
</dbReference>
<dbReference type="OrthoDB" id="1917198at2759"/>
<gene>
    <name evidence="7" type="ORF">PBRASI_LOCUS3220</name>
</gene>
<protein>
    <submittedName>
        <fullName evidence="7">8703_t:CDS:1</fullName>
    </submittedName>
</protein>
<evidence type="ECO:0000256" key="5">
    <source>
        <dbReference type="SAM" id="MobiDB-lite"/>
    </source>
</evidence>
<feature type="region of interest" description="Disordered" evidence="5">
    <location>
        <begin position="1"/>
        <end position="33"/>
    </location>
</feature>
<feature type="region of interest" description="Disordered" evidence="5">
    <location>
        <begin position="218"/>
        <end position="290"/>
    </location>
</feature>
<comment type="caution">
    <text evidence="7">The sequence shown here is derived from an EMBL/GenBank/DDBJ whole genome shotgun (WGS) entry which is preliminary data.</text>
</comment>
<dbReference type="GO" id="GO:0006397">
    <property type="term" value="P:mRNA processing"/>
    <property type="evidence" value="ECO:0007669"/>
    <property type="project" value="UniProtKB-KW"/>
</dbReference>
<dbReference type="GO" id="GO:0005847">
    <property type="term" value="C:mRNA cleavage and polyadenylation specificity factor complex"/>
    <property type="evidence" value="ECO:0007669"/>
    <property type="project" value="TreeGrafter"/>
</dbReference>
<feature type="region of interest" description="Disordered" evidence="5">
    <location>
        <begin position="39"/>
        <end position="58"/>
    </location>
</feature>
<proteinExistence type="inferred from homology"/>
<evidence type="ECO:0000259" key="6">
    <source>
        <dbReference type="Pfam" id="PF05182"/>
    </source>
</evidence>
<keyword evidence="3" id="KW-0507">mRNA processing</keyword>